<comment type="similarity">
    <text evidence="1">Belongs to the Gfa family.</text>
</comment>
<name>A0AAV9JJA2_9PEZI</name>
<keyword evidence="2" id="KW-0479">Metal-binding</keyword>
<dbReference type="PROSITE" id="PS51891">
    <property type="entry name" value="CENP_V_GFA"/>
    <property type="match status" value="1"/>
</dbReference>
<sequence length="157" mass="17355">MATSTTATSPESSPHTLTVSCHCNALRLSVPRLPEYLNLCQCSICRNYGASWAYYDTHEITVLSPTPAASQDQRSAGLDAEGTRKYVWGDKNLAFTFCETCGCIVYWWPLDGSDGVGVNMNCVEDVEALRFVERRVTYDVAKVVLEGVYNENGPLRS</sequence>
<proteinExistence type="inferred from homology"/>
<dbReference type="PANTHER" id="PTHR28620">
    <property type="entry name" value="CENTROMERE PROTEIN V"/>
    <property type="match status" value="1"/>
</dbReference>
<dbReference type="PANTHER" id="PTHR28620:SF1">
    <property type="entry name" value="CENP-V_GFA DOMAIN-CONTAINING PROTEIN"/>
    <property type="match status" value="1"/>
</dbReference>
<dbReference type="InterPro" id="IPR006913">
    <property type="entry name" value="CENP-V/GFA"/>
</dbReference>
<comment type="caution">
    <text evidence="5">The sequence shown here is derived from an EMBL/GenBank/DDBJ whole genome shotgun (WGS) entry which is preliminary data.</text>
</comment>
<organism evidence="5 6">
    <name type="scientific">Oleoguttula mirabilis</name>
    <dbReference type="NCBI Taxonomy" id="1507867"/>
    <lineage>
        <taxon>Eukaryota</taxon>
        <taxon>Fungi</taxon>
        <taxon>Dikarya</taxon>
        <taxon>Ascomycota</taxon>
        <taxon>Pezizomycotina</taxon>
        <taxon>Dothideomycetes</taxon>
        <taxon>Dothideomycetidae</taxon>
        <taxon>Mycosphaerellales</taxon>
        <taxon>Teratosphaeriaceae</taxon>
        <taxon>Oleoguttula</taxon>
    </lineage>
</organism>
<dbReference type="InterPro" id="IPR052355">
    <property type="entry name" value="CENP-V-like"/>
</dbReference>
<dbReference type="Gene3D" id="2.170.150.70">
    <property type="match status" value="1"/>
</dbReference>
<dbReference type="AlphaFoldDB" id="A0AAV9JJA2"/>
<keyword evidence="3" id="KW-0862">Zinc</keyword>
<dbReference type="GO" id="GO:0046872">
    <property type="term" value="F:metal ion binding"/>
    <property type="evidence" value="ECO:0007669"/>
    <property type="project" value="UniProtKB-KW"/>
</dbReference>
<dbReference type="SUPFAM" id="SSF51316">
    <property type="entry name" value="Mss4-like"/>
    <property type="match status" value="1"/>
</dbReference>
<evidence type="ECO:0000313" key="6">
    <source>
        <dbReference type="Proteomes" id="UP001324427"/>
    </source>
</evidence>
<dbReference type="GO" id="GO:0016846">
    <property type="term" value="F:carbon-sulfur lyase activity"/>
    <property type="evidence" value="ECO:0007669"/>
    <property type="project" value="InterPro"/>
</dbReference>
<evidence type="ECO:0000256" key="3">
    <source>
        <dbReference type="ARBA" id="ARBA00022833"/>
    </source>
</evidence>
<dbReference type="InterPro" id="IPR011057">
    <property type="entry name" value="Mss4-like_sf"/>
</dbReference>
<gene>
    <name evidence="5" type="ORF">LTR36_003418</name>
</gene>
<protein>
    <recommendedName>
        <fullName evidence="4">CENP-V/GFA domain-containing protein</fullName>
    </recommendedName>
</protein>
<evidence type="ECO:0000256" key="1">
    <source>
        <dbReference type="ARBA" id="ARBA00005495"/>
    </source>
</evidence>
<keyword evidence="6" id="KW-1185">Reference proteome</keyword>
<evidence type="ECO:0000259" key="4">
    <source>
        <dbReference type="PROSITE" id="PS51891"/>
    </source>
</evidence>
<accession>A0AAV9JJA2</accession>
<dbReference type="Proteomes" id="UP001324427">
    <property type="component" value="Unassembled WGS sequence"/>
</dbReference>
<feature type="domain" description="CENP-V/GFA" evidence="4">
    <location>
        <begin position="17"/>
        <end position="139"/>
    </location>
</feature>
<dbReference type="EMBL" id="JAVFHQ010000020">
    <property type="protein sequence ID" value="KAK4545238.1"/>
    <property type="molecule type" value="Genomic_DNA"/>
</dbReference>
<evidence type="ECO:0000313" key="5">
    <source>
        <dbReference type="EMBL" id="KAK4545238.1"/>
    </source>
</evidence>
<evidence type="ECO:0000256" key="2">
    <source>
        <dbReference type="ARBA" id="ARBA00022723"/>
    </source>
</evidence>
<reference evidence="5 6" key="1">
    <citation type="submission" date="2021-11" db="EMBL/GenBank/DDBJ databases">
        <title>Black yeast isolated from Biological Soil Crust.</title>
        <authorList>
            <person name="Kurbessoian T."/>
        </authorList>
    </citation>
    <scope>NUCLEOTIDE SEQUENCE [LARGE SCALE GENOMIC DNA]</scope>
    <source>
        <strain evidence="5 6">CCFEE 5522</strain>
    </source>
</reference>
<dbReference type="Pfam" id="PF04828">
    <property type="entry name" value="GFA"/>
    <property type="match status" value="1"/>
</dbReference>